<sequence length="107" mass="10721">MGNLPTQVIGQAGTTINFSNASAGGDTCATGEDVKLLIKNGAVSSITATIATPGKVDGDLDIQDRVVTVAAGATEGVRVTDRYRDPATGLASIAWSSATSVTAAVIR</sequence>
<gene>
    <name evidence="1" type="ORF">Airi01_101050</name>
</gene>
<dbReference type="AlphaFoldDB" id="A0A9W6RUC6"/>
<proteinExistence type="predicted"/>
<protein>
    <submittedName>
        <fullName evidence="1">Uncharacterized protein</fullName>
    </submittedName>
</protein>
<reference evidence="1" key="1">
    <citation type="submission" date="2023-03" db="EMBL/GenBank/DDBJ databases">
        <title>Actinoallomurus iriomotensis NBRC 103681.</title>
        <authorList>
            <person name="Ichikawa N."/>
            <person name="Sato H."/>
            <person name="Tonouchi N."/>
        </authorList>
    </citation>
    <scope>NUCLEOTIDE SEQUENCE</scope>
    <source>
        <strain evidence="1">NBRC 103681</strain>
    </source>
</reference>
<comment type="caution">
    <text evidence="1">The sequence shown here is derived from an EMBL/GenBank/DDBJ whole genome shotgun (WGS) entry which is preliminary data.</text>
</comment>
<organism evidence="1 2">
    <name type="scientific">Actinoallomurus iriomotensis</name>
    <dbReference type="NCBI Taxonomy" id="478107"/>
    <lineage>
        <taxon>Bacteria</taxon>
        <taxon>Bacillati</taxon>
        <taxon>Actinomycetota</taxon>
        <taxon>Actinomycetes</taxon>
        <taxon>Streptosporangiales</taxon>
        <taxon>Thermomonosporaceae</taxon>
        <taxon>Actinoallomurus</taxon>
    </lineage>
</organism>
<dbReference type="EMBL" id="BSTJ01000023">
    <property type="protein sequence ID" value="GLY81838.1"/>
    <property type="molecule type" value="Genomic_DNA"/>
</dbReference>
<dbReference type="Proteomes" id="UP001165135">
    <property type="component" value="Unassembled WGS sequence"/>
</dbReference>
<evidence type="ECO:0000313" key="2">
    <source>
        <dbReference type="Proteomes" id="UP001165135"/>
    </source>
</evidence>
<evidence type="ECO:0000313" key="1">
    <source>
        <dbReference type="EMBL" id="GLY81838.1"/>
    </source>
</evidence>
<accession>A0A9W6RUC6</accession>
<name>A0A9W6RUC6_9ACTN</name>
<dbReference type="RefSeq" id="WP_285636824.1">
    <property type="nucleotide sequence ID" value="NZ_BSTJ01000023.1"/>
</dbReference>